<organism evidence="1 2">
    <name type="scientific">Mycolicibacterium anyangense</name>
    <dbReference type="NCBI Taxonomy" id="1431246"/>
    <lineage>
        <taxon>Bacteria</taxon>
        <taxon>Bacillati</taxon>
        <taxon>Actinomycetota</taxon>
        <taxon>Actinomycetes</taxon>
        <taxon>Mycobacteriales</taxon>
        <taxon>Mycobacteriaceae</taxon>
        <taxon>Mycolicibacterium</taxon>
    </lineage>
</organism>
<reference evidence="1 2" key="1">
    <citation type="journal article" date="2019" name="Emerg. Microbes Infect.">
        <title>Comprehensive subspecies identification of 175 nontuberculous mycobacteria species based on 7547 genomic profiles.</title>
        <authorList>
            <person name="Matsumoto Y."/>
            <person name="Kinjo T."/>
            <person name="Motooka D."/>
            <person name="Nabeya D."/>
            <person name="Jung N."/>
            <person name="Uechi K."/>
            <person name="Horii T."/>
            <person name="Iida T."/>
            <person name="Fujita J."/>
            <person name="Nakamura S."/>
        </authorList>
    </citation>
    <scope>NUCLEOTIDE SEQUENCE [LARGE SCALE GENOMIC DNA]</scope>
    <source>
        <strain evidence="1 2">JCM 30275</strain>
    </source>
</reference>
<dbReference type="Pfam" id="PF13669">
    <property type="entry name" value="Glyoxalase_4"/>
    <property type="match status" value="1"/>
</dbReference>
<protein>
    <recommendedName>
        <fullName evidence="3">VOC domain-containing protein</fullName>
    </recommendedName>
</protein>
<dbReference type="KEGG" id="many:MANY_24390"/>
<evidence type="ECO:0008006" key="3">
    <source>
        <dbReference type="Google" id="ProtNLM"/>
    </source>
</evidence>
<dbReference type="Gene3D" id="3.10.180.10">
    <property type="entry name" value="2,3-Dihydroxybiphenyl 1,2-Dioxygenase, domain 1"/>
    <property type="match status" value="1"/>
</dbReference>
<proteinExistence type="predicted"/>
<dbReference type="InterPro" id="IPR029068">
    <property type="entry name" value="Glyas_Bleomycin-R_OHBP_Dase"/>
</dbReference>
<keyword evidence="2" id="KW-1185">Reference proteome</keyword>
<dbReference type="SUPFAM" id="SSF54593">
    <property type="entry name" value="Glyoxalase/Bleomycin resistance protein/Dihydroxybiphenyl dioxygenase"/>
    <property type="match status" value="1"/>
</dbReference>
<dbReference type="RefSeq" id="WP_163804468.1">
    <property type="nucleotide sequence ID" value="NZ_AP022620.1"/>
</dbReference>
<dbReference type="AlphaFoldDB" id="A0A6N4WAL9"/>
<accession>A0A6N4WAL9</accession>
<sequence>MVNPREFAPFRNVSQVAYVTTDYDRALAMFAERYDVSEWLHMPEGDFAISDEESARLRIALAYVGDLQLELIQPCGGSDTVYRSPLPDSGFAVRFHHIAQLMETESQLAAARSAAEAAGVPIAMHGTSGEGMVRYFYTDHREELGHFIEHIWYAPDIRSFFDQVPRN</sequence>
<dbReference type="Proteomes" id="UP000467249">
    <property type="component" value="Chromosome"/>
</dbReference>
<evidence type="ECO:0000313" key="2">
    <source>
        <dbReference type="Proteomes" id="UP000467249"/>
    </source>
</evidence>
<gene>
    <name evidence="1" type="ORF">MANY_24390</name>
</gene>
<name>A0A6N4WAL9_9MYCO</name>
<dbReference type="EMBL" id="AP022620">
    <property type="protein sequence ID" value="BBZ77102.1"/>
    <property type="molecule type" value="Genomic_DNA"/>
</dbReference>
<evidence type="ECO:0000313" key="1">
    <source>
        <dbReference type="EMBL" id="BBZ77102.1"/>
    </source>
</evidence>